<reference evidence="2" key="2">
    <citation type="submission" date="2020-09" db="EMBL/GenBank/DDBJ databases">
        <authorList>
            <person name="Sun Q."/>
            <person name="Kim S."/>
        </authorList>
    </citation>
    <scope>NUCLEOTIDE SEQUENCE</scope>
    <source>
        <strain evidence="2">KCTC 42249</strain>
    </source>
</reference>
<accession>A0A8J3DQK1</accession>
<dbReference type="PROSITE" id="PS50925">
    <property type="entry name" value="BLUF"/>
    <property type="match status" value="1"/>
</dbReference>
<name>A0A8J3DQK1_9HYPH</name>
<dbReference type="SUPFAM" id="SSF54975">
    <property type="entry name" value="Acylphosphatase/BLUF domain-like"/>
    <property type="match status" value="1"/>
</dbReference>
<dbReference type="Pfam" id="PF04940">
    <property type="entry name" value="BLUF"/>
    <property type="match status" value="1"/>
</dbReference>
<feature type="domain" description="BLUF" evidence="1">
    <location>
        <begin position="7"/>
        <end position="102"/>
    </location>
</feature>
<dbReference type="EMBL" id="BMZQ01000002">
    <property type="protein sequence ID" value="GHD15594.1"/>
    <property type="molecule type" value="Genomic_DNA"/>
</dbReference>
<evidence type="ECO:0000259" key="1">
    <source>
        <dbReference type="PROSITE" id="PS50925"/>
    </source>
</evidence>
<dbReference type="InterPro" id="IPR036046">
    <property type="entry name" value="Acylphosphatase-like_dom_sf"/>
</dbReference>
<dbReference type="Gene3D" id="3.30.70.100">
    <property type="match status" value="1"/>
</dbReference>
<protein>
    <recommendedName>
        <fullName evidence="1">BLUF domain-containing protein</fullName>
    </recommendedName>
</protein>
<dbReference type="SMART" id="SM01034">
    <property type="entry name" value="BLUF"/>
    <property type="match status" value="1"/>
</dbReference>
<gene>
    <name evidence="2" type="ORF">GCM10016234_22700</name>
</gene>
<dbReference type="GO" id="GO:0071949">
    <property type="term" value="F:FAD binding"/>
    <property type="evidence" value="ECO:0007669"/>
    <property type="project" value="InterPro"/>
</dbReference>
<sequence length="146" mass="16026">MNETEILHRLVYYSRNEVEGGADALDAVIDQILAVSQRNNTEADVTGALLFNTGCFGQALEGPRRAVEATFERIQRDTRHSDVTLLAFETTTTRAFPNWSMGYVGAKPADADRFGGIAQTSGFDPSRMTADRLLQTLHGLAMEEEG</sequence>
<evidence type="ECO:0000313" key="3">
    <source>
        <dbReference type="Proteomes" id="UP000630142"/>
    </source>
</evidence>
<dbReference type="AlphaFoldDB" id="A0A8J3DQK1"/>
<organism evidence="2 3">
    <name type="scientific">Tianweitania populi</name>
    <dbReference type="NCBI Taxonomy" id="1607949"/>
    <lineage>
        <taxon>Bacteria</taxon>
        <taxon>Pseudomonadati</taxon>
        <taxon>Pseudomonadota</taxon>
        <taxon>Alphaproteobacteria</taxon>
        <taxon>Hyphomicrobiales</taxon>
        <taxon>Phyllobacteriaceae</taxon>
        <taxon>Tianweitania</taxon>
    </lineage>
</organism>
<dbReference type="InterPro" id="IPR007024">
    <property type="entry name" value="BLUF_domain"/>
</dbReference>
<comment type="caution">
    <text evidence="2">The sequence shown here is derived from an EMBL/GenBank/DDBJ whole genome shotgun (WGS) entry which is preliminary data.</text>
</comment>
<dbReference type="Proteomes" id="UP000630142">
    <property type="component" value="Unassembled WGS sequence"/>
</dbReference>
<proteinExistence type="predicted"/>
<keyword evidence="3" id="KW-1185">Reference proteome</keyword>
<dbReference type="RefSeq" id="WP_189503906.1">
    <property type="nucleotide sequence ID" value="NZ_BMZQ01000002.1"/>
</dbReference>
<reference evidence="2" key="1">
    <citation type="journal article" date="2014" name="Int. J. Syst. Evol. Microbiol.">
        <title>Complete genome sequence of Corynebacterium casei LMG S-19264T (=DSM 44701T), isolated from a smear-ripened cheese.</title>
        <authorList>
            <consortium name="US DOE Joint Genome Institute (JGI-PGF)"/>
            <person name="Walter F."/>
            <person name="Albersmeier A."/>
            <person name="Kalinowski J."/>
            <person name="Ruckert C."/>
        </authorList>
    </citation>
    <scope>NUCLEOTIDE SEQUENCE</scope>
    <source>
        <strain evidence="2">KCTC 42249</strain>
    </source>
</reference>
<evidence type="ECO:0000313" key="2">
    <source>
        <dbReference type="EMBL" id="GHD15594.1"/>
    </source>
</evidence>
<dbReference type="GO" id="GO:0009882">
    <property type="term" value="F:blue light photoreceptor activity"/>
    <property type="evidence" value="ECO:0007669"/>
    <property type="project" value="InterPro"/>
</dbReference>